<accession>A0ACC2X9Q4</accession>
<dbReference type="Proteomes" id="UP001234202">
    <property type="component" value="Unassembled WGS sequence"/>
</dbReference>
<dbReference type="EMBL" id="JASBWV010000021">
    <property type="protein sequence ID" value="KAJ9120336.1"/>
    <property type="molecule type" value="Genomic_DNA"/>
</dbReference>
<comment type="caution">
    <text evidence="1">The sequence shown here is derived from an EMBL/GenBank/DDBJ whole genome shotgun (WGS) entry which is preliminary data.</text>
</comment>
<reference evidence="1" key="1">
    <citation type="submission" date="2023-04" db="EMBL/GenBank/DDBJ databases">
        <title>Draft Genome sequencing of Naganishia species isolated from polar environments using Oxford Nanopore Technology.</title>
        <authorList>
            <person name="Leo P."/>
            <person name="Venkateswaran K."/>
        </authorList>
    </citation>
    <scope>NUCLEOTIDE SEQUENCE</scope>
    <source>
        <strain evidence="1">DBVPG 5303</strain>
    </source>
</reference>
<keyword evidence="2" id="KW-1185">Reference proteome</keyword>
<organism evidence="1 2">
    <name type="scientific">Naganishia onofrii</name>
    <dbReference type="NCBI Taxonomy" id="1851511"/>
    <lineage>
        <taxon>Eukaryota</taxon>
        <taxon>Fungi</taxon>
        <taxon>Dikarya</taxon>
        <taxon>Basidiomycota</taxon>
        <taxon>Agaricomycotina</taxon>
        <taxon>Tremellomycetes</taxon>
        <taxon>Filobasidiales</taxon>
        <taxon>Filobasidiaceae</taxon>
        <taxon>Naganishia</taxon>
    </lineage>
</organism>
<evidence type="ECO:0000313" key="1">
    <source>
        <dbReference type="EMBL" id="KAJ9120336.1"/>
    </source>
</evidence>
<proteinExistence type="predicted"/>
<protein>
    <submittedName>
        <fullName evidence="1">Uncharacterized protein</fullName>
    </submittedName>
</protein>
<gene>
    <name evidence="1" type="ORF">QFC24_005290</name>
</gene>
<evidence type="ECO:0000313" key="2">
    <source>
        <dbReference type="Proteomes" id="UP001234202"/>
    </source>
</evidence>
<name>A0ACC2X9Q4_9TREE</name>
<sequence>MFKIRPFRSLHRTSHDSTMARSVRCDDHLDTSQGSGTALEERASDQQILQFVTSYQCAWIDKYLSTISSVMEDPTMIVQVAQTLGKNEHLLVQHLFSAHVTRIVDRNPTLPPGGRFVPQDQARWESLDERIPFQETGEYLFPPEASAGLETPTPAAITYDVDSVIVYGDNIPLAGSLDIRAVPNPKSTFRKTNHIATSIEGKRVPLSSIPNFRLGFSSRVSVQMMFPSLYIQSVTPTPNINLTNQGLIWDELVLTALQAANSAASNLAGPGRWSWELERHKQKAQALSYSNNQHLLSSRDIPHFVQAMRDFTQDPSASEFVRARG</sequence>